<gene>
    <name evidence="1" type="ORF">i33-5</name>
</gene>
<dbReference type="SUPFAM" id="SSF46785">
    <property type="entry name" value="Winged helix' DNA-binding domain"/>
    <property type="match status" value="1"/>
</dbReference>
<dbReference type="InterPro" id="IPR036388">
    <property type="entry name" value="WH-like_DNA-bd_sf"/>
</dbReference>
<sequence>MAVYDKIKELETVNQLSLGESLDKNEEELLVLDYLRQGYGSPSELLSRLKFGNKKLYAILKKLEAKGKVRKLRKGKRVYYVLVEE</sequence>
<geneLocation type="plasmid" evidence="1">
    <name>pIRI33</name>
</geneLocation>
<name>L0B8G4_9EURY</name>
<protein>
    <submittedName>
        <fullName evidence="1">WHTH, ArsR-type transcriptional regulator</fullName>
    </submittedName>
</protein>
<evidence type="ECO:0000313" key="1">
    <source>
        <dbReference type="EMBL" id="AFZ84245.1"/>
    </source>
</evidence>
<dbReference type="AlphaFoldDB" id="L0B8G4"/>
<dbReference type="Gene3D" id="1.10.10.10">
    <property type="entry name" value="Winged helix-like DNA-binding domain superfamily/Winged helix DNA-binding domain"/>
    <property type="match status" value="1"/>
</dbReference>
<reference evidence="1" key="1">
    <citation type="journal article" date="2013" name="PLoS ONE">
        <title>Insights into dynamics of mobile genetic elements in hyperthermophilic environments from five new thermococcus plasmids.</title>
        <authorList>
            <person name="Krupovic M."/>
            <person name="Gonnet M."/>
            <person name="Hania W.B."/>
            <person name="Forterre P."/>
            <person name="Erauso G."/>
        </authorList>
    </citation>
    <scope>NUCLEOTIDE SEQUENCE</scope>
    <source>
        <plasmid evidence="1">pIRI33</plasmid>
    </source>
</reference>
<accession>L0B8G4</accession>
<organism evidence="1">
    <name type="scientific">Thermococcus sp. IRI33</name>
    <dbReference type="NCBI Taxonomy" id="1197733"/>
    <lineage>
        <taxon>Archaea</taxon>
        <taxon>Methanobacteriati</taxon>
        <taxon>Methanobacteriota</taxon>
        <taxon>Thermococci</taxon>
        <taxon>Thermococcales</taxon>
        <taxon>Thermococcaceae</taxon>
        <taxon>Thermococcus</taxon>
    </lineage>
</organism>
<proteinExistence type="predicted"/>
<dbReference type="EMBL" id="JQ661329">
    <property type="protein sequence ID" value="AFZ84245.1"/>
    <property type="molecule type" value="Genomic_DNA"/>
</dbReference>
<dbReference type="InterPro" id="IPR036390">
    <property type="entry name" value="WH_DNA-bd_sf"/>
</dbReference>
<keyword evidence="1" id="KW-0614">Plasmid</keyword>